<dbReference type="Pfam" id="PF08240">
    <property type="entry name" value="ADH_N"/>
    <property type="match status" value="1"/>
</dbReference>
<keyword evidence="2" id="KW-0862">Zinc</keyword>
<evidence type="ECO:0000313" key="5">
    <source>
        <dbReference type="Proteomes" id="UP001595900"/>
    </source>
</evidence>
<keyword evidence="5" id="KW-1185">Reference proteome</keyword>
<dbReference type="InterPro" id="IPR014182">
    <property type="entry name" value="ADH_Zn_typ-1"/>
</dbReference>
<organism evidence="4 5">
    <name type="scientific">Gryllotalpicola reticulitermitis</name>
    <dbReference type="NCBI Taxonomy" id="1184153"/>
    <lineage>
        <taxon>Bacteria</taxon>
        <taxon>Bacillati</taxon>
        <taxon>Actinomycetota</taxon>
        <taxon>Actinomycetes</taxon>
        <taxon>Micrococcales</taxon>
        <taxon>Microbacteriaceae</taxon>
        <taxon>Gryllotalpicola</taxon>
    </lineage>
</organism>
<dbReference type="InterPro" id="IPR051603">
    <property type="entry name" value="Zinc-ADH_QOR/CCCR"/>
</dbReference>
<dbReference type="SUPFAM" id="SSF51735">
    <property type="entry name" value="NAD(P)-binding Rossmann-fold domains"/>
    <property type="match status" value="1"/>
</dbReference>
<accession>A0ABV8Q9E4</accession>
<dbReference type="InterPro" id="IPR011032">
    <property type="entry name" value="GroES-like_sf"/>
</dbReference>
<keyword evidence="2" id="KW-0560">Oxidoreductase</keyword>
<comment type="caution">
    <text evidence="4">The sequence shown here is derived from an EMBL/GenBank/DDBJ whole genome shotgun (WGS) entry which is preliminary data.</text>
</comment>
<name>A0ABV8Q9E4_9MICO</name>
<reference evidence="5" key="1">
    <citation type="journal article" date="2019" name="Int. J. Syst. Evol. Microbiol.">
        <title>The Global Catalogue of Microorganisms (GCM) 10K type strain sequencing project: providing services to taxonomists for standard genome sequencing and annotation.</title>
        <authorList>
            <consortium name="The Broad Institute Genomics Platform"/>
            <consortium name="The Broad Institute Genome Sequencing Center for Infectious Disease"/>
            <person name="Wu L."/>
            <person name="Ma J."/>
        </authorList>
    </citation>
    <scope>NUCLEOTIDE SEQUENCE [LARGE SCALE GENOMIC DNA]</scope>
    <source>
        <strain evidence="5">CGMCC 1.10363</strain>
    </source>
</reference>
<evidence type="ECO:0000259" key="3">
    <source>
        <dbReference type="SMART" id="SM00829"/>
    </source>
</evidence>
<keyword evidence="1" id="KW-0521">NADP</keyword>
<dbReference type="CDD" id="cd08252">
    <property type="entry name" value="AL_MDR"/>
    <property type="match status" value="1"/>
</dbReference>
<evidence type="ECO:0000256" key="1">
    <source>
        <dbReference type="ARBA" id="ARBA00022857"/>
    </source>
</evidence>
<dbReference type="RefSeq" id="WP_390228882.1">
    <property type="nucleotide sequence ID" value="NZ_JBHSCN010000005.1"/>
</dbReference>
<feature type="domain" description="Enoyl reductase (ER)" evidence="3">
    <location>
        <begin position="11"/>
        <end position="318"/>
    </location>
</feature>
<dbReference type="SMART" id="SM00829">
    <property type="entry name" value="PKS_ER"/>
    <property type="match status" value="1"/>
</dbReference>
<dbReference type="SUPFAM" id="SSF50129">
    <property type="entry name" value="GroES-like"/>
    <property type="match status" value="1"/>
</dbReference>
<dbReference type="Gene3D" id="3.40.50.720">
    <property type="entry name" value="NAD(P)-binding Rossmann-like Domain"/>
    <property type="match status" value="1"/>
</dbReference>
<dbReference type="Pfam" id="PF13602">
    <property type="entry name" value="ADH_zinc_N_2"/>
    <property type="match status" value="1"/>
</dbReference>
<dbReference type="InterPro" id="IPR036291">
    <property type="entry name" value="NAD(P)-bd_dom_sf"/>
</dbReference>
<evidence type="ECO:0000256" key="2">
    <source>
        <dbReference type="RuleBase" id="RU364000"/>
    </source>
</evidence>
<gene>
    <name evidence="4" type="ORF">ACFOYW_10495</name>
</gene>
<dbReference type="Gene3D" id="3.90.180.10">
    <property type="entry name" value="Medium-chain alcohol dehydrogenases, catalytic domain"/>
    <property type="match status" value="1"/>
</dbReference>
<evidence type="ECO:0000313" key="4">
    <source>
        <dbReference type="EMBL" id="MFC4243804.1"/>
    </source>
</evidence>
<dbReference type="EMBL" id="JBHSCN010000005">
    <property type="protein sequence ID" value="MFC4243804.1"/>
    <property type="molecule type" value="Genomic_DNA"/>
</dbReference>
<dbReference type="PANTHER" id="PTHR44154">
    <property type="entry name" value="QUINONE OXIDOREDUCTASE"/>
    <property type="match status" value="1"/>
</dbReference>
<comment type="similarity">
    <text evidence="2">Belongs to the zinc-containing alcohol dehydrogenase family. Quinone oxidoreductase subfamily.</text>
</comment>
<dbReference type="InterPro" id="IPR020843">
    <property type="entry name" value="ER"/>
</dbReference>
<keyword evidence="2" id="KW-0479">Metal-binding</keyword>
<proteinExistence type="inferred from homology"/>
<dbReference type="InterPro" id="IPR013154">
    <property type="entry name" value="ADH-like_N"/>
</dbReference>
<dbReference type="NCBIfam" id="TIGR02817">
    <property type="entry name" value="adh_fam_1"/>
    <property type="match status" value="1"/>
</dbReference>
<sequence>MSEMTAVVARGGALVETRLPVPEPGPRDLLVRIEAVSVNPVDTKVRADADDEVLGFDAAGAVVAVGSEVTRFSVGDEVYYAGDITRPGSNAEFQAVDERLVGHKPASLSFTDAAALPLTTITAWETLFDHLGATADSEGELLIVGAPGGVGSMLTQLARTRTRLHVIGTAGRAESGEWVRAMGAHDTVDHHELVPAVKRLAPNGVDWLFTSYSAGQIPSFAEVLRPFGHIVAIDDEHDDVYPLKAKSITWHWEFMFARSSHGYELETQGALLDDVAQLVDAGTLRTTATRRLDGITAETLTEAHRLVESGGTIGKVVLSR</sequence>
<protein>
    <recommendedName>
        <fullName evidence="2">Zinc-type alcohol dehydrogenase-like protein</fullName>
    </recommendedName>
</protein>
<dbReference type="PANTHER" id="PTHR44154:SF1">
    <property type="entry name" value="QUINONE OXIDOREDUCTASE"/>
    <property type="match status" value="1"/>
</dbReference>
<dbReference type="Proteomes" id="UP001595900">
    <property type="component" value="Unassembled WGS sequence"/>
</dbReference>